<dbReference type="CDD" id="cd06261">
    <property type="entry name" value="TM_PBP2"/>
    <property type="match status" value="1"/>
</dbReference>
<dbReference type="EMBL" id="AP022596">
    <property type="protein sequence ID" value="BBY66464.1"/>
    <property type="molecule type" value="Genomic_DNA"/>
</dbReference>
<feature type="transmembrane region" description="Helical" evidence="7">
    <location>
        <begin position="12"/>
        <end position="32"/>
    </location>
</feature>
<gene>
    <name evidence="9" type="ORF">MHEL_47070</name>
</gene>
<evidence type="ECO:0000256" key="6">
    <source>
        <dbReference type="ARBA" id="ARBA00023136"/>
    </source>
</evidence>
<feature type="transmembrane region" description="Helical" evidence="7">
    <location>
        <begin position="141"/>
        <end position="169"/>
    </location>
</feature>
<evidence type="ECO:0000256" key="4">
    <source>
        <dbReference type="ARBA" id="ARBA00022692"/>
    </source>
</evidence>
<dbReference type="InterPro" id="IPR035906">
    <property type="entry name" value="MetI-like_sf"/>
</dbReference>
<sequence>MKTFRYGMLAPFIAVFVIAIGFPLMYATYLSFVDKKLTSRASPGFVGTDNYAAAFDGRFLSSAWITVFYVVVAVAVEFVLALLIALALHRQRWMKDLTRSVLLIPMFITPIAVALVFRFLLNSQLGAIPRALSSVGIDVDFFGSGTALYTLIAIDVWQWTPFLVLLILAGLEAMPKQPLEAAQVDGAGGIYTLFHVILPLLSPVLTVAVMLRALDAMKVFEYVYATTRGGPGTETETLQYLMYQTGIQFFRLGEASAMACLVLAFVLAVIFVIYRRMERLSS</sequence>
<feature type="transmembrane region" description="Helical" evidence="7">
    <location>
        <begin position="190"/>
        <end position="214"/>
    </location>
</feature>
<dbReference type="KEGG" id="mhev:MHEL_47070"/>
<keyword evidence="6 7" id="KW-0472">Membrane</keyword>
<feature type="transmembrane region" description="Helical" evidence="7">
    <location>
        <begin position="63"/>
        <end position="88"/>
    </location>
</feature>
<dbReference type="Gene3D" id="1.10.3720.10">
    <property type="entry name" value="MetI-like"/>
    <property type="match status" value="1"/>
</dbReference>
<dbReference type="PANTHER" id="PTHR43005">
    <property type="entry name" value="BLR7065 PROTEIN"/>
    <property type="match status" value="1"/>
</dbReference>
<keyword evidence="3" id="KW-1003">Cell membrane</keyword>
<evidence type="ECO:0000256" key="1">
    <source>
        <dbReference type="ARBA" id="ARBA00004651"/>
    </source>
</evidence>
<reference evidence="9 10" key="1">
    <citation type="journal article" date="2019" name="Emerg. Microbes Infect.">
        <title>Comprehensive subspecies identification of 175 nontuberculous mycobacteria species based on 7547 genomic profiles.</title>
        <authorList>
            <person name="Matsumoto Y."/>
            <person name="Kinjo T."/>
            <person name="Motooka D."/>
            <person name="Nabeya D."/>
            <person name="Jung N."/>
            <person name="Uechi K."/>
            <person name="Horii T."/>
            <person name="Iida T."/>
            <person name="Fujita J."/>
            <person name="Nakamura S."/>
        </authorList>
    </citation>
    <scope>NUCLEOTIDE SEQUENCE [LARGE SCALE GENOMIC DNA]</scope>
    <source>
        <strain evidence="9 10">JCM 30396</strain>
    </source>
</reference>
<dbReference type="PROSITE" id="PS50928">
    <property type="entry name" value="ABC_TM1"/>
    <property type="match status" value="1"/>
</dbReference>
<name>A0A7I7TB50_9MYCO</name>
<evidence type="ECO:0000256" key="5">
    <source>
        <dbReference type="ARBA" id="ARBA00022989"/>
    </source>
</evidence>
<dbReference type="RefSeq" id="WP_163750386.1">
    <property type="nucleotide sequence ID" value="NZ_AP022596.1"/>
</dbReference>
<keyword evidence="5 7" id="KW-1133">Transmembrane helix</keyword>
<dbReference type="GO" id="GO:0055085">
    <property type="term" value="P:transmembrane transport"/>
    <property type="evidence" value="ECO:0007669"/>
    <property type="project" value="InterPro"/>
</dbReference>
<keyword evidence="2 7" id="KW-0813">Transport</keyword>
<proteinExistence type="inferred from homology"/>
<evidence type="ECO:0000256" key="2">
    <source>
        <dbReference type="ARBA" id="ARBA00022448"/>
    </source>
</evidence>
<evidence type="ECO:0000256" key="3">
    <source>
        <dbReference type="ARBA" id="ARBA00022475"/>
    </source>
</evidence>
<keyword evidence="10" id="KW-1185">Reference proteome</keyword>
<evidence type="ECO:0000313" key="9">
    <source>
        <dbReference type="EMBL" id="BBY66464.1"/>
    </source>
</evidence>
<dbReference type="Pfam" id="PF00528">
    <property type="entry name" value="BPD_transp_1"/>
    <property type="match status" value="1"/>
</dbReference>
<dbReference type="Proteomes" id="UP000467148">
    <property type="component" value="Chromosome"/>
</dbReference>
<comment type="subcellular location">
    <subcellularLocation>
        <location evidence="1 7">Cell membrane</location>
        <topology evidence="1 7">Multi-pass membrane protein</topology>
    </subcellularLocation>
</comment>
<evidence type="ECO:0000313" key="10">
    <source>
        <dbReference type="Proteomes" id="UP000467148"/>
    </source>
</evidence>
<protein>
    <submittedName>
        <fullName evidence="9">ABC transporter permease</fullName>
    </submittedName>
</protein>
<accession>A0A7I7TB50</accession>
<dbReference type="SUPFAM" id="SSF161098">
    <property type="entry name" value="MetI-like"/>
    <property type="match status" value="1"/>
</dbReference>
<evidence type="ECO:0000259" key="8">
    <source>
        <dbReference type="PROSITE" id="PS50928"/>
    </source>
</evidence>
<comment type="similarity">
    <text evidence="7">Belongs to the binding-protein-dependent transport system permease family.</text>
</comment>
<keyword evidence="4 7" id="KW-0812">Transmembrane</keyword>
<feature type="transmembrane region" description="Helical" evidence="7">
    <location>
        <begin position="100"/>
        <end position="121"/>
    </location>
</feature>
<dbReference type="InterPro" id="IPR000515">
    <property type="entry name" value="MetI-like"/>
</dbReference>
<organism evidence="9 10">
    <name type="scientific">Mycolicibacterium helvum</name>
    <dbReference type="NCBI Taxonomy" id="1534349"/>
    <lineage>
        <taxon>Bacteria</taxon>
        <taxon>Bacillati</taxon>
        <taxon>Actinomycetota</taxon>
        <taxon>Actinomycetes</taxon>
        <taxon>Mycobacteriales</taxon>
        <taxon>Mycobacteriaceae</taxon>
        <taxon>Mycolicibacterium</taxon>
    </lineage>
</organism>
<feature type="transmembrane region" description="Helical" evidence="7">
    <location>
        <begin position="255"/>
        <end position="274"/>
    </location>
</feature>
<evidence type="ECO:0000256" key="7">
    <source>
        <dbReference type="RuleBase" id="RU363032"/>
    </source>
</evidence>
<feature type="domain" description="ABC transmembrane type-1" evidence="8">
    <location>
        <begin position="63"/>
        <end position="273"/>
    </location>
</feature>
<dbReference type="GO" id="GO:0005886">
    <property type="term" value="C:plasma membrane"/>
    <property type="evidence" value="ECO:0007669"/>
    <property type="project" value="UniProtKB-SubCell"/>
</dbReference>
<dbReference type="AlphaFoldDB" id="A0A7I7TB50"/>
<dbReference type="PANTHER" id="PTHR43005:SF1">
    <property type="entry name" value="SPERMIDINE_PUTRESCINE TRANSPORT SYSTEM PERMEASE PROTEIN"/>
    <property type="match status" value="1"/>
</dbReference>